<accession>A0AA41VS66</accession>
<reference evidence="2" key="1">
    <citation type="submission" date="2022-03" db="EMBL/GenBank/DDBJ databases">
        <title>A functionally conserved STORR gene fusion in Papaver species that diverged 16.8 million years ago.</title>
        <authorList>
            <person name="Catania T."/>
        </authorList>
    </citation>
    <scope>NUCLEOTIDE SEQUENCE</scope>
    <source>
        <strain evidence="2">S-191538</strain>
    </source>
</reference>
<protein>
    <submittedName>
        <fullName evidence="2">Uncharacterized protein</fullName>
    </submittedName>
</protein>
<evidence type="ECO:0000256" key="1">
    <source>
        <dbReference type="SAM" id="MobiDB-lite"/>
    </source>
</evidence>
<name>A0AA41VS66_PAPNU</name>
<dbReference type="EMBL" id="JAJJMA010282130">
    <property type="protein sequence ID" value="MCL7046521.1"/>
    <property type="molecule type" value="Genomic_DNA"/>
</dbReference>
<organism evidence="2 3">
    <name type="scientific">Papaver nudicaule</name>
    <name type="common">Iceland poppy</name>
    <dbReference type="NCBI Taxonomy" id="74823"/>
    <lineage>
        <taxon>Eukaryota</taxon>
        <taxon>Viridiplantae</taxon>
        <taxon>Streptophyta</taxon>
        <taxon>Embryophyta</taxon>
        <taxon>Tracheophyta</taxon>
        <taxon>Spermatophyta</taxon>
        <taxon>Magnoliopsida</taxon>
        <taxon>Ranunculales</taxon>
        <taxon>Papaveraceae</taxon>
        <taxon>Papaveroideae</taxon>
        <taxon>Papaver</taxon>
    </lineage>
</organism>
<keyword evidence="3" id="KW-1185">Reference proteome</keyword>
<evidence type="ECO:0000313" key="2">
    <source>
        <dbReference type="EMBL" id="MCL7046521.1"/>
    </source>
</evidence>
<gene>
    <name evidence="2" type="ORF">MKW94_007583</name>
</gene>
<comment type="caution">
    <text evidence="2">The sequence shown here is derived from an EMBL/GenBank/DDBJ whole genome shotgun (WGS) entry which is preliminary data.</text>
</comment>
<feature type="region of interest" description="Disordered" evidence="1">
    <location>
        <begin position="122"/>
        <end position="154"/>
    </location>
</feature>
<dbReference type="Proteomes" id="UP001177140">
    <property type="component" value="Unassembled WGS sequence"/>
</dbReference>
<feature type="compositionally biased region" description="Acidic residues" evidence="1">
    <location>
        <begin position="142"/>
        <end position="154"/>
    </location>
</feature>
<evidence type="ECO:0000313" key="3">
    <source>
        <dbReference type="Proteomes" id="UP001177140"/>
    </source>
</evidence>
<sequence length="489" mass="55204">MYIFQGPSRMLLKFVGKSKIVKLHFDERICSCWYLMEVTEEIFWQTYKGQLTERQKKTREKIIKRTVKIAHMKKEIDAIKSKDITQGGLTQGQQTQIARNEQRMSQILEELESLKETLNESIQESLGARSGKTNSKNKGAIEDEDEASSGEDDFYDCTKKKKPIQKAGENKSVETADTLLAIISEMESKASLLLSEKNKVLIPEVEQTMESGDALDAYMTGLSTQLVVDYRTTSGRNIFSSDRARQNPLLAENCRSYRRSFSKTKSNEAGGTCPVTEKLRITTTVTTQEPKTGVKESKPAVYMETLFLWLGATDDIKKIDSQPMEIPLHTSEPDQFVDYKDRKMILARVSNSVNSGLDIEYAAPGLITRKRKHAEQPKEHDDKAPETAASMFVEIASTAADAVALLLKHKKGYLAPEDHESTKTVAYPNKSRRKVVGPERPKFLGNDYPDYETWVPPEGQSGDGRTLLNERYGYWFSTLVFPCSDLDSL</sequence>
<dbReference type="AlphaFoldDB" id="A0AA41VS66"/>
<proteinExistence type="predicted"/>